<comment type="caution">
    <text evidence="1">The sequence shown here is derived from an EMBL/GenBank/DDBJ whole genome shotgun (WGS) entry which is preliminary data.</text>
</comment>
<organism evidence="1">
    <name type="scientific">termite gut metagenome</name>
    <dbReference type="NCBI Taxonomy" id="433724"/>
    <lineage>
        <taxon>unclassified sequences</taxon>
        <taxon>metagenomes</taxon>
        <taxon>organismal metagenomes</taxon>
    </lineage>
</organism>
<reference evidence="1" key="1">
    <citation type="submission" date="2019-03" db="EMBL/GenBank/DDBJ databases">
        <title>Single cell metagenomics reveals metabolic interactions within the superorganism composed of flagellate Streblomastix strix and complex community of Bacteroidetes bacteria on its surface.</title>
        <authorList>
            <person name="Treitli S.C."/>
            <person name="Kolisko M."/>
            <person name="Husnik F."/>
            <person name="Keeling P."/>
            <person name="Hampl V."/>
        </authorList>
    </citation>
    <scope>NUCLEOTIDE SEQUENCE</scope>
    <source>
        <strain evidence="1">STM</strain>
    </source>
</reference>
<gene>
    <name evidence="1" type="ORF">EZS27_003792</name>
</gene>
<dbReference type="InterPro" id="IPR014941">
    <property type="entry name" value="FimB/Mfa2/Mfa3"/>
</dbReference>
<dbReference type="Pfam" id="PF08842">
    <property type="entry name" value="Mfa2"/>
    <property type="match status" value="1"/>
</dbReference>
<accession>A0A5J4SRK8</accession>
<dbReference type="PROSITE" id="PS51257">
    <property type="entry name" value="PROKAR_LIPOPROTEIN"/>
    <property type="match status" value="1"/>
</dbReference>
<protein>
    <recommendedName>
        <fullName evidence="2">DUF5119 domain-containing protein</fullName>
    </recommendedName>
</protein>
<proteinExistence type="predicted"/>
<dbReference type="AlphaFoldDB" id="A0A5J4SRK8"/>
<dbReference type="EMBL" id="SNRY01000060">
    <property type="protein sequence ID" value="KAA6348814.1"/>
    <property type="molecule type" value="Genomic_DNA"/>
</dbReference>
<evidence type="ECO:0000313" key="1">
    <source>
        <dbReference type="EMBL" id="KAA6348814.1"/>
    </source>
</evidence>
<sequence>MKIALQYMHRALLIITVSLLAVLSSCVIEPLYETDHPEYGMVTLTTNWDNRANNVAIPENYLVKIGEIYSNQFSDETNEIDYLFSQGVYPVYIYNETEGISVKGESAGVSVDKDGYTTAQPGWFFTGSDDIRISGDTDESVTVFMQQQVRQLSFVFTILSSRADKLTKISAALTGVGGSLNIGRGVVTGSPVNVQPVFEKQSSGAYRATVRLLGVVGDVQTLRLTLFFSEGSPNEVTASSDLSERLTGFNENKKTPLTLSAQIVEIQTPMGGFTVSFSDWKESEEEIVVVIDK</sequence>
<evidence type="ECO:0008006" key="2">
    <source>
        <dbReference type="Google" id="ProtNLM"/>
    </source>
</evidence>
<name>A0A5J4SRK8_9ZZZZ</name>